<evidence type="ECO:0000313" key="2">
    <source>
        <dbReference type="EMBL" id="QQD19431.1"/>
    </source>
</evidence>
<feature type="region of interest" description="Disordered" evidence="1">
    <location>
        <begin position="249"/>
        <end position="294"/>
    </location>
</feature>
<sequence>MQGVSGLFNVPDASVIEFGKASLAFDRQVDGRFSGNPLLNDSGNDIVFGAGAFPHVEVAGRNVTGESTAGGSDLSFNMKLQSPWQLFDGLDLAIGQMDVGGSVNEYDTTYAVATWQFGDVRATLGGGKVTGKATNYTLRLDGAFGGIEYAPTDWFSVMLEDDGHSRNAGVRLGLPQAWLPQGWQLSTLLMGSSEEGADGRKDWYGFNLQIPLAQKTERTLPKSRPRKPAEKVRHPVVIEEVYGTEQGVRITSGPDFEAAGPGASSDDSTSSSSKKPDRLNTGGTSVQYSDAQIARDNPMAAKARRLRSIMVKAGFERVRIARTGPRWIIAFENPRYNANVVDGLGVAAGLISHQLAENEFFYLQLEKYGLPVFGLGGHAPSWQRFLAGETAMPPSEMTVAPRNELQRNTNMIRHAAKSTLDYLAFRPTITVRPAISSTIGTEFGVFDYSLATRVDVVQPLWPGAAINITRDWSTYETDDFTEDGRFGGVFLSQAIEDGVKNKVFSQAIRHGGGFTSMVSYGEFLGQYEGVQYEGRWEPGDGRHRFQLVVADLEDMDFPEDVAEPLLASWRYFAQSTNTELNITTGRFLEGDEGFKADITQHVGNVQLHLIVKESENDQFAGIGFTVPLTPQRDMKRIAGIQVVGTPYFRYEVSTILGQNNGNPLVFGPNRRPEQYYNLENAFYNGDRLSAAYVKANQERMRSAWKKYGKQ</sequence>
<dbReference type="Proteomes" id="UP000596063">
    <property type="component" value="Chromosome"/>
</dbReference>
<reference evidence="2 3" key="1">
    <citation type="submission" date="2020-12" db="EMBL/GenBank/DDBJ databases">
        <authorList>
            <person name="Shan Y."/>
        </authorList>
    </citation>
    <scope>NUCLEOTIDE SEQUENCE [LARGE SCALE GENOMIC DNA]</scope>
    <source>
        <strain evidence="3">csc3.9</strain>
    </source>
</reference>
<dbReference type="RefSeq" id="WP_198570915.1">
    <property type="nucleotide sequence ID" value="NZ_CP066167.1"/>
</dbReference>
<organism evidence="2 3">
    <name type="scientific">Spongiibacter nanhainus</name>
    <dbReference type="NCBI Taxonomy" id="2794344"/>
    <lineage>
        <taxon>Bacteria</taxon>
        <taxon>Pseudomonadati</taxon>
        <taxon>Pseudomonadota</taxon>
        <taxon>Gammaproteobacteria</taxon>
        <taxon>Cellvibrionales</taxon>
        <taxon>Spongiibacteraceae</taxon>
        <taxon>Spongiibacter</taxon>
    </lineage>
</organism>
<evidence type="ECO:0000256" key="1">
    <source>
        <dbReference type="SAM" id="MobiDB-lite"/>
    </source>
</evidence>
<feature type="compositionally biased region" description="Polar residues" evidence="1">
    <location>
        <begin position="281"/>
        <end position="290"/>
    </location>
</feature>
<proteinExistence type="predicted"/>
<dbReference type="KEGG" id="snan:I6N98_06160"/>
<protein>
    <submittedName>
        <fullName evidence="2">YjbH domain-containing protein</fullName>
    </submittedName>
</protein>
<dbReference type="AlphaFoldDB" id="A0A7T4UR75"/>
<name>A0A7T4UR75_9GAMM</name>
<dbReference type="EMBL" id="CP066167">
    <property type="protein sequence ID" value="QQD19431.1"/>
    <property type="molecule type" value="Genomic_DNA"/>
</dbReference>
<accession>A0A7T4UR75</accession>
<feature type="compositionally biased region" description="Low complexity" evidence="1">
    <location>
        <begin position="264"/>
        <end position="273"/>
    </location>
</feature>
<gene>
    <name evidence="2" type="ORF">I6N98_06160</name>
</gene>
<evidence type="ECO:0000313" key="3">
    <source>
        <dbReference type="Proteomes" id="UP000596063"/>
    </source>
</evidence>
<keyword evidence="3" id="KW-1185">Reference proteome</keyword>